<evidence type="ECO:0000259" key="1">
    <source>
        <dbReference type="Pfam" id="PF13102"/>
    </source>
</evidence>
<evidence type="ECO:0000313" key="2">
    <source>
        <dbReference type="EMBL" id="ANQ14470.1"/>
    </source>
</evidence>
<dbReference type="Proteomes" id="UP000092741">
    <property type="component" value="Chromosome 2"/>
</dbReference>
<dbReference type="GeneID" id="70915445"/>
<dbReference type="KEGG" id="vna:PN96_21625"/>
<protein>
    <recommendedName>
        <fullName evidence="1">Phage integrase SAM-like domain-containing protein</fullName>
    </recommendedName>
</protein>
<sequence length="337" mass="37876">MKKSNYVGHLAKAPRDFNKPNFNLGSRDMVKALINASFENQGGMVTNTHRARLPALKHFISFIKTNTPVKRLNEIEKQHVVSFGEFLKNNADEELLSPATARDYLSHVNRALAQARGDEACVVNATRDLGFTPKSGIATLDGSVKEELHEKVLPKVTPEVGFVMQLQRAFGVRFREGALLDASRVLEELHRGRAPMLLRGTKGGQSRPLPVDSEEKYRLLVRVAAFQQSLGQDSLIPSHMSFKAFQSDAWRQTKQADTSYLSHGERKHFACETYYQLMSVRCPVQANVAHGKKHHQYIASTLNISEAEAKQRDYEVRMQISKLLGHHRVSITNAYLG</sequence>
<name>A0AAN0Y7C8_VIBNA</name>
<dbReference type="GO" id="GO:0003677">
    <property type="term" value="F:DNA binding"/>
    <property type="evidence" value="ECO:0007669"/>
    <property type="project" value="InterPro"/>
</dbReference>
<dbReference type="SUPFAM" id="SSF56349">
    <property type="entry name" value="DNA breaking-rejoining enzymes"/>
    <property type="match status" value="1"/>
</dbReference>
<dbReference type="InterPro" id="IPR011010">
    <property type="entry name" value="DNA_brk_join_enz"/>
</dbReference>
<reference evidence="2 3" key="1">
    <citation type="submission" date="2016-07" db="EMBL/GenBank/DDBJ databases">
        <title>Developing Vibrio natriegens as a novel, fast-growing host for biotechnology.</title>
        <authorList>
            <person name="Weinstock M.T."/>
            <person name="Hesek E.D."/>
            <person name="Wilson C.M."/>
            <person name="Gibson D.G."/>
        </authorList>
    </citation>
    <scope>NUCLEOTIDE SEQUENCE [LARGE SCALE GENOMIC DNA]</scope>
    <source>
        <strain evidence="2 3">ATCC 14048</strain>
    </source>
</reference>
<dbReference type="InterPro" id="IPR025269">
    <property type="entry name" value="SAM-like_dom"/>
</dbReference>
<dbReference type="EMBL" id="CP016346">
    <property type="protein sequence ID" value="ANQ14470.1"/>
    <property type="molecule type" value="Genomic_DNA"/>
</dbReference>
<gene>
    <name evidence="2" type="ORF">BA890_17120</name>
</gene>
<accession>A0AAN0Y7C8</accession>
<organism evidence="2 3">
    <name type="scientific">Vibrio natriegens NBRC 15636 = ATCC 14048 = DSM 759</name>
    <dbReference type="NCBI Taxonomy" id="1219067"/>
    <lineage>
        <taxon>Bacteria</taxon>
        <taxon>Pseudomonadati</taxon>
        <taxon>Pseudomonadota</taxon>
        <taxon>Gammaproteobacteria</taxon>
        <taxon>Vibrionales</taxon>
        <taxon>Vibrionaceae</taxon>
        <taxon>Vibrio</taxon>
    </lineage>
</organism>
<evidence type="ECO:0000313" key="3">
    <source>
        <dbReference type="Proteomes" id="UP000092741"/>
    </source>
</evidence>
<feature type="domain" description="Phage integrase SAM-like" evidence="1">
    <location>
        <begin position="45"/>
        <end position="121"/>
    </location>
</feature>
<dbReference type="RefSeq" id="WP_020336043.1">
    <property type="nucleotide sequence ID" value="NZ_ATFJ01000039.1"/>
</dbReference>
<proteinExistence type="predicted"/>
<keyword evidence="3" id="KW-1185">Reference proteome</keyword>
<dbReference type="AlphaFoldDB" id="A0AAN0Y7C8"/>
<dbReference type="Pfam" id="PF13102">
    <property type="entry name" value="Phage_int_SAM_5"/>
    <property type="match status" value="1"/>
</dbReference>